<protein>
    <recommendedName>
        <fullName evidence="3">Inositol polyphosphate-related phosphatase domain-containing protein</fullName>
    </recommendedName>
</protein>
<dbReference type="InterPro" id="IPR045849">
    <property type="entry name" value="IP5P_plant"/>
</dbReference>
<dbReference type="PANTHER" id="PTHR45666">
    <property type="entry name" value="TYPE IV INOSITOL POLYPHOSPHATE 5-PHOSPHATASE 9"/>
    <property type="match status" value="1"/>
</dbReference>
<dbReference type="EMBL" id="SZYD01000002">
    <property type="protein sequence ID" value="KAD7116720.1"/>
    <property type="molecule type" value="Genomic_DNA"/>
</dbReference>
<keyword evidence="2" id="KW-0378">Hydrolase</keyword>
<comment type="similarity">
    <text evidence="1">Belongs to the inositol polyphosphate 5-phosphatase family.</text>
</comment>
<keyword evidence="5" id="KW-1185">Reference proteome</keyword>
<dbReference type="GO" id="GO:0004445">
    <property type="term" value="F:inositol-polyphosphate 5-phosphatase activity"/>
    <property type="evidence" value="ECO:0007669"/>
    <property type="project" value="InterPro"/>
</dbReference>
<sequence length="450" mass="51420">MRGEVMWPRLVASKLLRKTLGSNNFVADFPGNTYSFLDLPSLDLQPLPSPKILLTDRHDTQKFKVFVSTWNVGGVAPTEDLNIDDLLDTSNTTCDIYVLGFQEVVPLRASNVLGSDKKKISMKWNSLIRKTLNKKSHYRCDNNNNLCEKQQHVTKGTKSNIESSMMIRPEFRCLISKQMVGIMISVWVRSDLHPFFRNPSVSCVGCGIMGCLGNKGSVSVRFQFHETSFCFICAHLASGGREGDERLRNYNVTEIFSRTSFPTSMGPSLDLPKTILQHDRVVLLGDLNYRISLSESDTRLLVNRKDWNTLLENDQLRMELMDGQAFEAWHEGTISFAPTYKYQLTCDEYYGCGPLANKAKKKRAPAWCDRIIWTGEGLKQLLYTRSETRLSDHRPVKAMFYVEVKVSRMRYGSLCLSERFGSQHRRNLDIHSDDEYSGRLSFDVKNKMTP</sequence>
<dbReference type="InterPro" id="IPR036691">
    <property type="entry name" value="Endo/exonu/phosph_ase_sf"/>
</dbReference>
<reference evidence="4 5" key="1">
    <citation type="submission" date="2019-05" db="EMBL/GenBank/DDBJ databases">
        <title>Mikania micrantha, genome provides insights into the molecular mechanism of rapid growth.</title>
        <authorList>
            <person name="Liu B."/>
        </authorList>
    </citation>
    <scope>NUCLEOTIDE SEQUENCE [LARGE SCALE GENOMIC DNA]</scope>
    <source>
        <strain evidence="4">NLD-2019</strain>
        <tissue evidence="4">Leaf</tissue>
    </source>
</reference>
<feature type="domain" description="Inositol polyphosphate-related phosphatase" evidence="3">
    <location>
        <begin position="61"/>
        <end position="408"/>
    </location>
</feature>
<dbReference type="GO" id="GO:0046856">
    <property type="term" value="P:phosphatidylinositol dephosphorylation"/>
    <property type="evidence" value="ECO:0007669"/>
    <property type="project" value="InterPro"/>
</dbReference>
<dbReference type="SMART" id="SM00128">
    <property type="entry name" value="IPPc"/>
    <property type="match status" value="1"/>
</dbReference>
<dbReference type="Pfam" id="PF22669">
    <property type="entry name" value="Exo_endo_phos2"/>
    <property type="match status" value="1"/>
</dbReference>
<dbReference type="GO" id="GO:0034485">
    <property type="term" value="F:phosphatidylinositol-3,4,5-trisphosphate 5-phosphatase activity"/>
    <property type="evidence" value="ECO:0007669"/>
    <property type="project" value="TreeGrafter"/>
</dbReference>
<dbReference type="OrthoDB" id="62798at2759"/>
<accession>A0A5N6PVZ7</accession>
<dbReference type="PANTHER" id="PTHR45666:SF18">
    <property type="entry name" value="TYPE IV INOSITOL POLYPHOSPHATE 5-PHOSPHATASE 9"/>
    <property type="match status" value="1"/>
</dbReference>
<evidence type="ECO:0000313" key="4">
    <source>
        <dbReference type="EMBL" id="KAD7116720.1"/>
    </source>
</evidence>
<evidence type="ECO:0000259" key="3">
    <source>
        <dbReference type="SMART" id="SM00128"/>
    </source>
</evidence>
<dbReference type="Proteomes" id="UP000326396">
    <property type="component" value="Linkage Group LG10"/>
</dbReference>
<dbReference type="FunFam" id="3.60.10.10:FF:000053">
    <property type="entry name" value="Type IV inositol polyphosphate 5-phosphatase 9"/>
    <property type="match status" value="1"/>
</dbReference>
<evidence type="ECO:0000256" key="1">
    <source>
        <dbReference type="ARBA" id="ARBA00010768"/>
    </source>
</evidence>
<dbReference type="GO" id="GO:0004439">
    <property type="term" value="F:phosphatidylinositol-4,5-bisphosphate 5-phosphatase activity"/>
    <property type="evidence" value="ECO:0007669"/>
    <property type="project" value="TreeGrafter"/>
</dbReference>
<gene>
    <name evidence="4" type="ORF">E3N88_03988</name>
</gene>
<dbReference type="InterPro" id="IPR000300">
    <property type="entry name" value="IPPc"/>
</dbReference>
<dbReference type="Gene3D" id="3.60.10.10">
    <property type="entry name" value="Endonuclease/exonuclease/phosphatase"/>
    <property type="match status" value="1"/>
</dbReference>
<evidence type="ECO:0000313" key="5">
    <source>
        <dbReference type="Proteomes" id="UP000326396"/>
    </source>
</evidence>
<proteinExistence type="inferred from homology"/>
<organism evidence="4 5">
    <name type="scientific">Mikania micrantha</name>
    <name type="common">bitter vine</name>
    <dbReference type="NCBI Taxonomy" id="192012"/>
    <lineage>
        <taxon>Eukaryota</taxon>
        <taxon>Viridiplantae</taxon>
        <taxon>Streptophyta</taxon>
        <taxon>Embryophyta</taxon>
        <taxon>Tracheophyta</taxon>
        <taxon>Spermatophyta</taxon>
        <taxon>Magnoliopsida</taxon>
        <taxon>eudicotyledons</taxon>
        <taxon>Gunneridae</taxon>
        <taxon>Pentapetalae</taxon>
        <taxon>asterids</taxon>
        <taxon>campanulids</taxon>
        <taxon>Asterales</taxon>
        <taxon>Asteraceae</taxon>
        <taxon>Asteroideae</taxon>
        <taxon>Heliantheae alliance</taxon>
        <taxon>Eupatorieae</taxon>
        <taxon>Mikania</taxon>
    </lineage>
</organism>
<evidence type="ECO:0000256" key="2">
    <source>
        <dbReference type="ARBA" id="ARBA00022801"/>
    </source>
</evidence>
<dbReference type="AlphaFoldDB" id="A0A5N6PVZ7"/>
<name>A0A5N6PVZ7_9ASTR</name>
<dbReference type="SUPFAM" id="SSF56219">
    <property type="entry name" value="DNase I-like"/>
    <property type="match status" value="1"/>
</dbReference>
<comment type="caution">
    <text evidence="4">The sequence shown here is derived from an EMBL/GenBank/DDBJ whole genome shotgun (WGS) entry which is preliminary data.</text>
</comment>